<proteinExistence type="predicted"/>
<keyword evidence="3" id="KW-1185">Reference proteome</keyword>
<name>A0A9P4Q4M9_9PEZI</name>
<reference evidence="2" key="1">
    <citation type="journal article" date="2020" name="Stud. Mycol.">
        <title>101 Dothideomycetes genomes: a test case for predicting lifestyles and emergence of pathogens.</title>
        <authorList>
            <person name="Haridas S."/>
            <person name="Albert R."/>
            <person name="Binder M."/>
            <person name="Bloem J."/>
            <person name="Labutti K."/>
            <person name="Salamov A."/>
            <person name="Andreopoulos B."/>
            <person name="Baker S."/>
            <person name="Barry K."/>
            <person name="Bills G."/>
            <person name="Bluhm B."/>
            <person name="Cannon C."/>
            <person name="Castanera R."/>
            <person name="Culley D."/>
            <person name="Daum C."/>
            <person name="Ezra D."/>
            <person name="Gonzalez J."/>
            <person name="Henrissat B."/>
            <person name="Kuo A."/>
            <person name="Liang C."/>
            <person name="Lipzen A."/>
            <person name="Lutzoni F."/>
            <person name="Magnuson J."/>
            <person name="Mondo S."/>
            <person name="Nolan M."/>
            <person name="Ohm R."/>
            <person name="Pangilinan J."/>
            <person name="Park H.-J."/>
            <person name="Ramirez L."/>
            <person name="Alfaro M."/>
            <person name="Sun H."/>
            <person name="Tritt A."/>
            <person name="Yoshinaga Y."/>
            <person name="Zwiers L.-H."/>
            <person name="Turgeon B."/>
            <person name="Goodwin S."/>
            <person name="Spatafora J."/>
            <person name="Crous P."/>
            <person name="Grigoriev I."/>
        </authorList>
    </citation>
    <scope>NUCLEOTIDE SEQUENCE</scope>
    <source>
        <strain evidence="2">CBS 116435</strain>
    </source>
</reference>
<feature type="region of interest" description="Disordered" evidence="1">
    <location>
        <begin position="197"/>
        <end position="233"/>
    </location>
</feature>
<gene>
    <name evidence="2" type="ORF">K431DRAFT_304336</name>
</gene>
<evidence type="ECO:0000256" key="1">
    <source>
        <dbReference type="SAM" id="MobiDB-lite"/>
    </source>
</evidence>
<evidence type="ECO:0000313" key="2">
    <source>
        <dbReference type="EMBL" id="KAF2720513.1"/>
    </source>
</evidence>
<accession>A0A9P4Q4M9</accession>
<dbReference type="AlphaFoldDB" id="A0A9P4Q4M9"/>
<comment type="caution">
    <text evidence="2">The sequence shown here is derived from an EMBL/GenBank/DDBJ whole genome shotgun (WGS) entry which is preliminary data.</text>
</comment>
<evidence type="ECO:0008006" key="4">
    <source>
        <dbReference type="Google" id="ProtNLM"/>
    </source>
</evidence>
<evidence type="ECO:0000313" key="3">
    <source>
        <dbReference type="Proteomes" id="UP000799441"/>
    </source>
</evidence>
<feature type="region of interest" description="Disordered" evidence="1">
    <location>
        <begin position="1"/>
        <end position="68"/>
    </location>
</feature>
<dbReference type="Proteomes" id="UP000799441">
    <property type="component" value="Unassembled WGS sequence"/>
</dbReference>
<dbReference type="EMBL" id="MU003799">
    <property type="protein sequence ID" value="KAF2720513.1"/>
    <property type="molecule type" value="Genomic_DNA"/>
</dbReference>
<organism evidence="2 3">
    <name type="scientific">Polychaeton citri CBS 116435</name>
    <dbReference type="NCBI Taxonomy" id="1314669"/>
    <lineage>
        <taxon>Eukaryota</taxon>
        <taxon>Fungi</taxon>
        <taxon>Dikarya</taxon>
        <taxon>Ascomycota</taxon>
        <taxon>Pezizomycotina</taxon>
        <taxon>Dothideomycetes</taxon>
        <taxon>Dothideomycetidae</taxon>
        <taxon>Capnodiales</taxon>
        <taxon>Capnodiaceae</taxon>
        <taxon>Polychaeton</taxon>
    </lineage>
</organism>
<feature type="compositionally biased region" description="Polar residues" evidence="1">
    <location>
        <begin position="46"/>
        <end position="68"/>
    </location>
</feature>
<sequence length="311" mass="35077">MASQAEDKVSEQRRAQNREGQRRFGERQRHRAEQERGLGQDVIVRQTEQPSASSVTARTRNTDMGRSSNVSADTQIIPALASQDQTAQHLKVLGSLLDTSPVSQISPQQQPGMRQEFKPGVNSGWHLRQGLRQIPARCNQQCYKRGSHGSLECPPNQDRSSFDEIFDEVSFNNMASEHGMIMTLKSLRHEEKCSGLFDRRPCDNPHQQRDVQGPHDRKQAQAPPLKTDLSSSNHCPSALKGAFSRQTFTDAMKQSVSKLFKIYEVGVIMDQLQPDANFLRAIELMERRIAAGFDEPLQPRPLGMRVEDCDE</sequence>
<feature type="compositionally biased region" description="Basic and acidic residues" evidence="1">
    <location>
        <begin position="1"/>
        <end position="38"/>
    </location>
</feature>
<protein>
    <recommendedName>
        <fullName evidence="4">BZIP domain-containing protein</fullName>
    </recommendedName>
</protein>
<feature type="compositionally biased region" description="Basic and acidic residues" evidence="1">
    <location>
        <begin position="197"/>
        <end position="219"/>
    </location>
</feature>